<name>A0ABS5KWK5_9ACTN</name>
<dbReference type="InterPro" id="IPR000600">
    <property type="entry name" value="ROK"/>
</dbReference>
<sequence>MRARKGFAYGVTQEELRRHNLSTLLRYVHEHGPTSRAVLTASMSLNRSTIGALTADLTSAGLVQEELPGRHLGAGRPSLVVVPRAPHVFALAYEIGVDFLVAARVGLGGQVLDRRELYRPRGDYDIEDVMGHLERFTGELLSSGDIPSDALCAGVGAAVPAAVRSTDGMLRFVPNMNWDDWGDAPLGDILHRRLVETFGIRAPVAVANDADLGALAERTRGAAIGCDDVVYLVGEVGVGAGVIAGGEAMSGHDGYAGEVGHMVVNPSGRLCRCGARGCWETEIGEPAILAAAGHADGRRATVAELVAEAAAGDEKSVRALEHIGGWIALGVANIVTVFNPSMVIFGGLFGDLFPAVEGQIRANLLSGSLGVVREGVRLVTPGLGADSTLIGAAEKAFQPLLADPLGFVQEEARRGGARSGAEAS</sequence>
<dbReference type="RefSeq" id="WP_212013043.1">
    <property type="nucleotide sequence ID" value="NZ_JAAFYZ010000101.1"/>
</dbReference>
<dbReference type="Pfam" id="PF00480">
    <property type="entry name" value="ROK"/>
    <property type="match status" value="1"/>
</dbReference>
<evidence type="ECO:0000256" key="1">
    <source>
        <dbReference type="ARBA" id="ARBA00006479"/>
    </source>
</evidence>
<dbReference type="InterPro" id="IPR043129">
    <property type="entry name" value="ATPase_NBD"/>
</dbReference>
<proteinExistence type="inferred from homology"/>
<dbReference type="InterPro" id="IPR036390">
    <property type="entry name" value="WH_DNA-bd_sf"/>
</dbReference>
<organism evidence="2 3">
    <name type="scientific">Catenulispora pinistramenti</name>
    <dbReference type="NCBI Taxonomy" id="2705254"/>
    <lineage>
        <taxon>Bacteria</taxon>
        <taxon>Bacillati</taxon>
        <taxon>Actinomycetota</taxon>
        <taxon>Actinomycetes</taxon>
        <taxon>Catenulisporales</taxon>
        <taxon>Catenulisporaceae</taxon>
        <taxon>Catenulispora</taxon>
    </lineage>
</organism>
<dbReference type="SUPFAM" id="SSF46785">
    <property type="entry name" value="Winged helix' DNA-binding domain"/>
    <property type="match status" value="1"/>
</dbReference>
<keyword evidence="3" id="KW-1185">Reference proteome</keyword>
<dbReference type="Gene3D" id="1.10.10.10">
    <property type="entry name" value="Winged helix-like DNA-binding domain superfamily/Winged helix DNA-binding domain"/>
    <property type="match status" value="1"/>
</dbReference>
<dbReference type="Gene3D" id="3.30.420.40">
    <property type="match status" value="2"/>
</dbReference>
<dbReference type="Proteomes" id="UP000730482">
    <property type="component" value="Unassembled WGS sequence"/>
</dbReference>
<evidence type="ECO:0000313" key="2">
    <source>
        <dbReference type="EMBL" id="MBS2550390.1"/>
    </source>
</evidence>
<dbReference type="InterPro" id="IPR036388">
    <property type="entry name" value="WH-like_DNA-bd_sf"/>
</dbReference>
<accession>A0ABS5KWK5</accession>
<dbReference type="PANTHER" id="PTHR18964">
    <property type="entry name" value="ROK (REPRESSOR, ORF, KINASE) FAMILY"/>
    <property type="match status" value="1"/>
</dbReference>
<comment type="similarity">
    <text evidence="1">Belongs to the ROK (NagC/XylR) family.</text>
</comment>
<evidence type="ECO:0000313" key="3">
    <source>
        <dbReference type="Proteomes" id="UP000730482"/>
    </source>
</evidence>
<dbReference type="EMBL" id="JAAFYZ010000101">
    <property type="protein sequence ID" value="MBS2550390.1"/>
    <property type="molecule type" value="Genomic_DNA"/>
</dbReference>
<dbReference type="SUPFAM" id="SSF53067">
    <property type="entry name" value="Actin-like ATPase domain"/>
    <property type="match status" value="1"/>
</dbReference>
<gene>
    <name evidence="2" type="ORF">KGQ19_26320</name>
</gene>
<protein>
    <submittedName>
        <fullName evidence="2">ROK family protein</fullName>
    </submittedName>
</protein>
<comment type="caution">
    <text evidence="2">The sequence shown here is derived from an EMBL/GenBank/DDBJ whole genome shotgun (WGS) entry which is preliminary data.</text>
</comment>
<dbReference type="PANTHER" id="PTHR18964:SF149">
    <property type="entry name" value="BIFUNCTIONAL UDP-N-ACETYLGLUCOSAMINE 2-EPIMERASE_N-ACETYLMANNOSAMINE KINASE"/>
    <property type="match status" value="1"/>
</dbReference>
<reference evidence="2 3" key="1">
    <citation type="submission" date="2020-02" db="EMBL/GenBank/DDBJ databases">
        <title>Acidophilic actinobacteria isolated from forest soil.</title>
        <authorList>
            <person name="Golinska P."/>
        </authorList>
    </citation>
    <scope>NUCLEOTIDE SEQUENCE [LARGE SCALE GENOMIC DNA]</scope>
    <source>
        <strain evidence="2 3">NL8</strain>
    </source>
</reference>